<dbReference type="AlphaFoldDB" id="A0A7W8EDL3"/>
<evidence type="ECO:0000256" key="2">
    <source>
        <dbReference type="ARBA" id="ARBA00022475"/>
    </source>
</evidence>
<evidence type="ECO:0000259" key="8">
    <source>
        <dbReference type="Pfam" id="PF13396"/>
    </source>
</evidence>
<proteinExistence type="predicted"/>
<keyword evidence="3 7" id="KW-0812">Transmembrane</keyword>
<keyword evidence="10" id="KW-1185">Reference proteome</keyword>
<dbReference type="EMBL" id="JACHIN010000001">
    <property type="protein sequence ID" value="MBB5075518.1"/>
    <property type="molecule type" value="Genomic_DNA"/>
</dbReference>
<dbReference type="GO" id="GO:0005886">
    <property type="term" value="C:plasma membrane"/>
    <property type="evidence" value="ECO:0007669"/>
    <property type="project" value="UniProtKB-SubCell"/>
</dbReference>
<name>A0A7W8EDL3_9ACTN</name>
<protein>
    <recommendedName>
        <fullName evidence="8">Cardiolipin synthase N-terminal domain-containing protein</fullName>
    </recommendedName>
</protein>
<dbReference type="RefSeq" id="WP_246508331.1">
    <property type="nucleotide sequence ID" value="NZ_JACHIN010000001.1"/>
</dbReference>
<evidence type="ECO:0000256" key="5">
    <source>
        <dbReference type="ARBA" id="ARBA00023136"/>
    </source>
</evidence>
<keyword evidence="2" id="KW-1003">Cell membrane</keyword>
<comment type="caution">
    <text evidence="9">The sequence shown here is derived from an EMBL/GenBank/DDBJ whole genome shotgun (WGS) entry which is preliminary data.</text>
</comment>
<keyword evidence="5 7" id="KW-0472">Membrane</keyword>
<evidence type="ECO:0000256" key="1">
    <source>
        <dbReference type="ARBA" id="ARBA00004651"/>
    </source>
</evidence>
<dbReference type="Pfam" id="PF13396">
    <property type="entry name" value="PLDc_N"/>
    <property type="match status" value="1"/>
</dbReference>
<dbReference type="InterPro" id="IPR027379">
    <property type="entry name" value="CLS_N"/>
</dbReference>
<feature type="compositionally biased region" description="Pro residues" evidence="6">
    <location>
        <begin position="70"/>
        <end position="79"/>
    </location>
</feature>
<feature type="compositionally biased region" description="Basic and acidic residues" evidence="6">
    <location>
        <begin position="80"/>
        <end position="103"/>
    </location>
</feature>
<keyword evidence="4 7" id="KW-1133">Transmembrane helix</keyword>
<dbReference type="Proteomes" id="UP000568380">
    <property type="component" value="Unassembled WGS sequence"/>
</dbReference>
<gene>
    <name evidence="9" type="ORF">HNR40_000964</name>
</gene>
<evidence type="ECO:0000313" key="9">
    <source>
        <dbReference type="EMBL" id="MBB5075518.1"/>
    </source>
</evidence>
<evidence type="ECO:0000256" key="3">
    <source>
        <dbReference type="ARBA" id="ARBA00022692"/>
    </source>
</evidence>
<sequence length="103" mass="11528">MAGVLVTLAVLAFWLYSLFDVITTPEDEVRNVPKTLWVLVIILVPVVGGLLWFLLGRPTRGAAEDGPLRMPRPPAPPRQDPPKGPEDDPDFLRDLDKRMRGEE</sequence>
<evidence type="ECO:0000256" key="4">
    <source>
        <dbReference type="ARBA" id="ARBA00022989"/>
    </source>
</evidence>
<feature type="domain" description="Cardiolipin synthase N-terminal" evidence="8">
    <location>
        <begin position="12"/>
        <end position="57"/>
    </location>
</feature>
<evidence type="ECO:0000256" key="7">
    <source>
        <dbReference type="SAM" id="Phobius"/>
    </source>
</evidence>
<evidence type="ECO:0000256" key="6">
    <source>
        <dbReference type="SAM" id="MobiDB-lite"/>
    </source>
</evidence>
<feature type="region of interest" description="Disordered" evidence="6">
    <location>
        <begin position="61"/>
        <end position="103"/>
    </location>
</feature>
<evidence type="ECO:0000313" key="10">
    <source>
        <dbReference type="Proteomes" id="UP000568380"/>
    </source>
</evidence>
<feature type="transmembrane region" description="Helical" evidence="7">
    <location>
        <begin position="35"/>
        <end position="55"/>
    </location>
</feature>
<accession>A0A7W8EDL3</accession>
<reference evidence="9 10" key="1">
    <citation type="submission" date="2020-08" db="EMBL/GenBank/DDBJ databases">
        <title>Genomic Encyclopedia of Type Strains, Phase IV (KMG-IV): sequencing the most valuable type-strain genomes for metagenomic binning, comparative biology and taxonomic classification.</title>
        <authorList>
            <person name="Goeker M."/>
        </authorList>
    </citation>
    <scope>NUCLEOTIDE SEQUENCE [LARGE SCALE GENOMIC DNA]</scope>
    <source>
        <strain evidence="9 10">DSM 45385</strain>
    </source>
</reference>
<organism evidence="9 10">
    <name type="scientific">Nonomuraea endophytica</name>
    <dbReference type="NCBI Taxonomy" id="714136"/>
    <lineage>
        <taxon>Bacteria</taxon>
        <taxon>Bacillati</taxon>
        <taxon>Actinomycetota</taxon>
        <taxon>Actinomycetes</taxon>
        <taxon>Streptosporangiales</taxon>
        <taxon>Streptosporangiaceae</taxon>
        <taxon>Nonomuraea</taxon>
    </lineage>
</organism>
<comment type="subcellular location">
    <subcellularLocation>
        <location evidence="1">Cell membrane</location>
        <topology evidence="1">Multi-pass membrane protein</topology>
    </subcellularLocation>
</comment>